<evidence type="ECO:0000259" key="2">
    <source>
        <dbReference type="Pfam" id="PF12671"/>
    </source>
</evidence>
<reference evidence="3 4" key="1">
    <citation type="submission" date="2022-05" db="EMBL/GenBank/DDBJ databases">
        <title>Genome Sequencing of Bee-Associated Microbes.</title>
        <authorList>
            <person name="Dunlap C."/>
        </authorList>
    </citation>
    <scope>NUCLEOTIDE SEQUENCE [LARGE SCALE GENOMIC DNA]</scope>
    <source>
        <strain evidence="3 4">NRRL B-14421</strain>
    </source>
</reference>
<feature type="chain" id="PRO_5045603662" evidence="1">
    <location>
        <begin position="24"/>
        <end position="377"/>
    </location>
</feature>
<feature type="signal peptide" evidence="1">
    <location>
        <begin position="1"/>
        <end position="23"/>
    </location>
</feature>
<accession>A0ABT4G5I4</accession>
<gene>
    <name evidence="3" type="ORF">M5X19_00625</name>
</gene>
<dbReference type="Proteomes" id="UP001527099">
    <property type="component" value="Unassembled WGS sequence"/>
</dbReference>
<dbReference type="RefSeq" id="WP_029196663.1">
    <property type="nucleotide sequence ID" value="NZ_JAMDMW010000032.1"/>
</dbReference>
<dbReference type="InterPro" id="IPR024301">
    <property type="entry name" value="Amidase_6"/>
</dbReference>
<dbReference type="PANTHER" id="PTHR40032">
    <property type="entry name" value="EXPORTED PROTEIN-RELATED"/>
    <property type="match status" value="1"/>
</dbReference>
<dbReference type="EMBL" id="JAMDMX010000001">
    <property type="protein sequence ID" value="MCY9691435.1"/>
    <property type="molecule type" value="Genomic_DNA"/>
</dbReference>
<feature type="domain" description="Putative amidase" evidence="2">
    <location>
        <begin position="222"/>
        <end position="360"/>
    </location>
</feature>
<keyword evidence="1" id="KW-0732">Signal</keyword>
<proteinExistence type="predicted"/>
<dbReference type="PANTHER" id="PTHR40032:SF1">
    <property type="entry name" value="EXPORTED PROTEIN"/>
    <property type="match status" value="1"/>
</dbReference>
<keyword evidence="4" id="KW-1185">Reference proteome</keyword>
<evidence type="ECO:0000313" key="3">
    <source>
        <dbReference type="EMBL" id="MCY9691435.1"/>
    </source>
</evidence>
<name>A0ABT4G5I4_9BACL</name>
<organism evidence="3 4">
    <name type="scientific">Paenibacillus alginolyticus</name>
    <dbReference type="NCBI Taxonomy" id="59839"/>
    <lineage>
        <taxon>Bacteria</taxon>
        <taxon>Bacillati</taxon>
        <taxon>Bacillota</taxon>
        <taxon>Bacilli</taxon>
        <taxon>Bacillales</taxon>
        <taxon>Paenibacillaceae</taxon>
        <taxon>Paenibacillus</taxon>
    </lineage>
</organism>
<comment type="caution">
    <text evidence="3">The sequence shown here is derived from an EMBL/GenBank/DDBJ whole genome shotgun (WGS) entry which is preliminary data.</text>
</comment>
<sequence>MIMKKVLLTALMLTTFTSATAFANSAGPSTTKDDALQNAIKNDVESFVKTAYVPYYTINSTKLTVRNYTLQNNVLTAQVDISLTKTLKAKTVDDVPYVKGLKKKLSDLKIAKAANVTDAEQVVNDKSKEIGTYIGVAQEQNDSFRITANVVNDKLDLKNAKLEFLDFLDWVPATAFIPATDATISKHGEDDLTDAITVNKKNVMKANTNSAGVITPQSIIIQYDRLAARDYANTWTSEVPNGFNESKWNPGYAHHTESGGVDCANYVSQAISAGGIPVDTTWKPEAIAWVNTGQSISNGLKQYMVDTKGYFYQTTKSGVSAGGWIFETNGSHVMFVVANDGVTMLFSAHTNDRLKASFANFGSTFNYYYISASYAIN</sequence>
<protein>
    <submittedName>
        <fullName evidence="3">Amidase domain-containing protein</fullName>
    </submittedName>
</protein>
<evidence type="ECO:0000256" key="1">
    <source>
        <dbReference type="SAM" id="SignalP"/>
    </source>
</evidence>
<evidence type="ECO:0000313" key="4">
    <source>
        <dbReference type="Proteomes" id="UP001527099"/>
    </source>
</evidence>
<dbReference type="Pfam" id="PF12671">
    <property type="entry name" value="Amidase_6"/>
    <property type="match status" value="1"/>
</dbReference>